<dbReference type="AlphaFoldDB" id="A0A6A6PCW7"/>
<dbReference type="PANTHER" id="PTHR10996">
    <property type="entry name" value="2-HYDROXYACID DEHYDROGENASE-RELATED"/>
    <property type="match status" value="1"/>
</dbReference>
<dbReference type="GO" id="GO:0030267">
    <property type="term" value="F:glyoxylate reductase (NADPH) activity"/>
    <property type="evidence" value="ECO:0007669"/>
    <property type="project" value="TreeGrafter"/>
</dbReference>
<feature type="compositionally biased region" description="Basic residues" evidence="2">
    <location>
        <begin position="82"/>
        <end position="110"/>
    </location>
</feature>
<dbReference type="Pfam" id="PF02826">
    <property type="entry name" value="2-Hacid_dh_C"/>
    <property type="match status" value="1"/>
</dbReference>
<keyword evidence="5" id="KW-1185">Reference proteome</keyword>
<organism evidence="4 5">
    <name type="scientific">Lineolata rhizophorae</name>
    <dbReference type="NCBI Taxonomy" id="578093"/>
    <lineage>
        <taxon>Eukaryota</taxon>
        <taxon>Fungi</taxon>
        <taxon>Dikarya</taxon>
        <taxon>Ascomycota</taxon>
        <taxon>Pezizomycotina</taxon>
        <taxon>Dothideomycetes</taxon>
        <taxon>Dothideomycetes incertae sedis</taxon>
        <taxon>Lineolatales</taxon>
        <taxon>Lineolataceae</taxon>
        <taxon>Lineolata</taxon>
    </lineage>
</organism>
<protein>
    <recommendedName>
        <fullName evidence="3">D-isomer specific 2-hydroxyacid dehydrogenase NAD-binding domain-containing protein</fullName>
    </recommendedName>
</protein>
<dbReference type="InterPro" id="IPR006140">
    <property type="entry name" value="D-isomer_DH_NAD-bd"/>
</dbReference>
<dbReference type="InterPro" id="IPR036291">
    <property type="entry name" value="NAD(P)-bd_dom_sf"/>
</dbReference>
<sequence length="301" mass="32467">MSSTKPTLLYIGQPITHAHDQWDRFRQSFNIITHDPTAYTDLASIITAFSPSGPYSTIAGIIRPSLSTPPFPKFNAAPPAHAPHHRLGQARLRRRGRGAARRAPHPRRVRESRRADYFAVEAQAVNRSRTPRGDVLGVVGLGAVGAVAARRAAAALGIRVEELGGAVWYASLDEMLGVVDAVVLACPHNEETHHLLNERTFGLMKKGGRVVNVGRGKCLDEAALAEALERGIAGAVGLDVFENEPEVHPKLLGDWRVTLLPHIGGGTVDTNGNFECIAMENIEAYSLGNGKPLTPVNEVKI</sequence>
<dbReference type="SUPFAM" id="SSF51735">
    <property type="entry name" value="NAD(P)-binding Rossmann-fold domains"/>
    <property type="match status" value="1"/>
</dbReference>
<dbReference type="Gene3D" id="3.40.50.720">
    <property type="entry name" value="NAD(P)-binding Rossmann-like Domain"/>
    <property type="match status" value="3"/>
</dbReference>
<keyword evidence="1" id="KW-0560">Oxidoreductase</keyword>
<dbReference type="EMBL" id="MU001671">
    <property type="protein sequence ID" value="KAF2461642.1"/>
    <property type="molecule type" value="Genomic_DNA"/>
</dbReference>
<feature type="domain" description="D-isomer specific 2-hydroxyacid dehydrogenase NAD-binding" evidence="3">
    <location>
        <begin position="116"/>
        <end position="264"/>
    </location>
</feature>
<name>A0A6A6PCW7_9PEZI</name>
<evidence type="ECO:0000256" key="1">
    <source>
        <dbReference type="ARBA" id="ARBA00023002"/>
    </source>
</evidence>
<reference evidence="4" key="1">
    <citation type="journal article" date="2020" name="Stud. Mycol.">
        <title>101 Dothideomycetes genomes: a test case for predicting lifestyles and emergence of pathogens.</title>
        <authorList>
            <person name="Haridas S."/>
            <person name="Albert R."/>
            <person name="Binder M."/>
            <person name="Bloem J."/>
            <person name="Labutti K."/>
            <person name="Salamov A."/>
            <person name="Andreopoulos B."/>
            <person name="Baker S."/>
            <person name="Barry K."/>
            <person name="Bills G."/>
            <person name="Bluhm B."/>
            <person name="Cannon C."/>
            <person name="Castanera R."/>
            <person name="Culley D."/>
            <person name="Daum C."/>
            <person name="Ezra D."/>
            <person name="Gonzalez J."/>
            <person name="Henrissat B."/>
            <person name="Kuo A."/>
            <person name="Liang C."/>
            <person name="Lipzen A."/>
            <person name="Lutzoni F."/>
            <person name="Magnuson J."/>
            <person name="Mondo S."/>
            <person name="Nolan M."/>
            <person name="Ohm R."/>
            <person name="Pangilinan J."/>
            <person name="Park H.-J."/>
            <person name="Ramirez L."/>
            <person name="Alfaro M."/>
            <person name="Sun H."/>
            <person name="Tritt A."/>
            <person name="Yoshinaga Y."/>
            <person name="Zwiers L.-H."/>
            <person name="Turgeon B."/>
            <person name="Goodwin S."/>
            <person name="Spatafora J."/>
            <person name="Crous P."/>
            <person name="Grigoriev I."/>
        </authorList>
    </citation>
    <scope>NUCLEOTIDE SEQUENCE</scope>
    <source>
        <strain evidence="4">ATCC 16933</strain>
    </source>
</reference>
<feature type="region of interest" description="Disordered" evidence="2">
    <location>
        <begin position="77"/>
        <end position="110"/>
    </location>
</feature>
<evidence type="ECO:0000313" key="4">
    <source>
        <dbReference type="EMBL" id="KAF2461642.1"/>
    </source>
</evidence>
<accession>A0A6A6PCW7</accession>
<dbReference type="GO" id="GO:0005829">
    <property type="term" value="C:cytosol"/>
    <property type="evidence" value="ECO:0007669"/>
    <property type="project" value="TreeGrafter"/>
</dbReference>
<evidence type="ECO:0000259" key="3">
    <source>
        <dbReference type="Pfam" id="PF02826"/>
    </source>
</evidence>
<dbReference type="GO" id="GO:0016618">
    <property type="term" value="F:hydroxypyruvate reductase [NAD(P)H] activity"/>
    <property type="evidence" value="ECO:0007669"/>
    <property type="project" value="TreeGrafter"/>
</dbReference>
<dbReference type="OrthoDB" id="9991913at2759"/>
<dbReference type="Proteomes" id="UP000799766">
    <property type="component" value="Unassembled WGS sequence"/>
</dbReference>
<dbReference type="GO" id="GO:0051287">
    <property type="term" value="F:NAD binding"/>
    <property type="evidence" value="ECO:0007669"/>
    <property type="project" value="InterPro"/>
</dbReference>
<gene>
    <name evidence="4" type="ORF">BDY21DRAFT_383581</name>
</gene>
<proteinExistence type="predicted"/>
<evidence type="ECO:0000313" key="5">
    <source>
        <dbReference type="Proteomes" id="UP000799766"/>
    </source>
</evidence>
<dbReference type="PANTHER" id="PTHR10996:SF281">
    <property type="entry name" value="D-ISOMER SPECIFIC 2-HYDROXYACID DEHYDROGENASE NAD-BINDING DOMAIN-CONTAINING PROTEIN-RELATED"/>
    <property type="match status" value="1"/>
</dbReference>
<evidence type="ECO:0000256" key="2">
    <source>
        <dbReference type="SAM" id="MobiDB-lite"/>
    </source>
</evidence>
<dbReference type="InterPro" id="IPR050223">
    <property type="entry name" value="D-isomer_2-hydroxyacid_DH"/>
</dbReference>